<evidence type="ECO:0000256" key="2">
    <source>
        <dbReference type="ARBA" id="ARBA00022630"/>
    </source>
</evidence>
<proteinExistence type="predicted"/>
<keyword evidence="4 6" id="KW-0560">Oxidoreductase</keyword>
<dbReference type="PRINTS" id="PR00411">
    <property type="entry name" value="PNDRDTASEI"/>
</dbReference>
<dbReference type="NCBIfam" id="TIGR01409">
    <property type="entry name" value="TAT_signal_seq"/>
    <property type="match status" value="1"/>
</dbReference>
<dbReference type="SUPFAM" id="SSF51905">
    <property type="entry name" value="FAD/NAD(P)-binding domain"/>
    <property type="match status" value="1"/>
</dbReference>
<dbReference type="PROSITE" id="PS51318">
    <property type="entry name" value="TAT"/>
    <property type="match status" value="1"/>
</dbReference>
<dbReference type="EC" id="1.3.5.4" evidence="6"/>
<dbReference type="InterPro" id="IPR036188">
    <property type="entry name" value="FAD/NAD-bd_sf"/>
</dbReference>
<evidence type="ECO:0000313" key="6">
    <source>
        <dbReference type="EMBL" id="MPL65178.1"/>
    </source>
</evidence>
<dbReference type="PANTHER" id="PTHR43400:SF7">
    <property type="entry name" value="FAD-DEPENDENT OXIDOREDUCTASE 2 FAD BINDING DOMAIN-CONTAINING PROTEIN"/>
    <property type="match status" value="1"/>
</dbReference>
<dbReference type="Gene3D" id="3.90.700.10">
    <property type="entry name" value="Succinate dehydrogenase/fumarate reductase flavoprotein, catalytic domain"/>
    <property type="match status" value="1"/>
</dbReference>
<dbReference type="InterPro" id="IPR019546">
    <property type="entry name" value="TAT_signal_bac_arc"/>
</dbReference>
<comment type="cofactor">
    <cofactor evidence="1">
        <name>FAD</name>
        <dbReference type="ChEBI" id="CHEBI:57692"/>
    </cofactor>
</comment>
<protein>
    <submittedName>
        <fullName evidence="6">Fumarate reductase flavoprotein subunit</fullName>
        <ecNumber evidence="6">1.3.5.4</ecNumber>
    </submittedName>
</protein>
<dbReference type="EMBL" id="VSSQ01000027">
    <property type="protein sequence ID" value="MPL65178.1"/>
    <property type="molecule type" value="Genomic_DNA"/>
</dbReference>
<reference evidence="6" key="1">
    <citation type="submission" date="2019-08" db="EMBL/GenBank/DDBJ databases">
        <authorList>
            <person name="Kucharzyk K."/>
            <person name="Murdoch R.W."/>
            <person name="Higgins S."/>
            <person name="Loffler F."/>
        </authorList>
    </citation>
    <scope>NUCLEOTIDE SEQUENCE</scope>
</reference>
<comment type="caution">
    <text evidence="6">The sequence shown here is derived from an EMBL/GenBank/DDBJ whole genome shotgun (WGS) entry which is preliminary data.</text>
</comment>
<keyword evidence="2" id="KW-0285">Flavoprotein</keyword>
<dbReference type="SUPFAM" id="SSF56425">
    <property type="entry name" value="Succinate dehydrogenase/fumarate reductase flavoprotein, catalytic domain"/>
    <property type="match status" value="1"/>
</dbReference>
<feature type="domain" description="FAD-dependent oxidoreductase 2 FAD-binding" evidence="5">
    <location>
        <begin position="74"/>
        <end position="556"/>
    </location>
</feature>
<sequence>MMKNFSRRDFIKGMSTATVGAGALGLLTACGSTNPPPAGADTPGASQAQAGVPSFMMEPEAIPEDKIDETKTADIIVIGAGVSGLCLACRATELGSSVIVFAASAKHVERGGSNHGIDTKTQQKKGINYKAKDMAHRLKQEFMAAGYNVDQEKWSTWLKHNTESMNWLIDKMENHGAGVTLELGYHDEDYLFDFAPASHNFVFPEGTSEVFKSNPFFGAAFGQALVNDMYQYEILKNGGKIDFETTALYLIRGDKANGKSGRVTAVIAKDSGGRYIKYVGKKAIVMATGDFSQNKEMMEAYCPQALDILAEREIDYNAGFQFGGLYPGDGHKMGLWAGAAWQKAYPNAAMVDNLNGPYSKGISNVCTINLNADGLRYMNEDTLCSYSAWATKQQPGKAAYYIWDSAYAHHYDEWATFGTTLGGDNAWNGPRTKTPEEMLAAWEEGVEKGTYVKADTLEELVTKLEGLNGEQALKTLKKYNEYCEAGYDPDFLKNAKELAPIKTGPFYGMKYTIGFANFLCVTGGLRTNPEMQVCDENDQPIEGLYNIGIMVGDMYANTYNFAICGHNLSSTCNTFPYLLAERLKEA</sequence>
<evidence type="ECO:0000256" key="3">
    <source>
        <dbReference type="ARBA" id="ARBA00022827"/>
    </source>
</evidence>
<dbReference type="Gene3D" id="3.50.50.60">
    <property type="entry name" value="FAD/NAD(P)-binding domain"/>
    <property type="match status" value="1"/>
</dbReference>
<dbReference type="PROSITE" id="PS51257">
    <property type="entry name" value="PROKAR_LIPOPROTEIN"/>
    <property type="match status" value="1"/>
</dbReference>
<evidence type="ECO:0000259" key="5">
    <source>
        <dbReference type="Pfam" id="PF00890"/>
    </source>
</evidence>
<dbReference type="InterPro" id="IPR006311">
    <property type="entry name" value="TAT_signal"/>
</dbReference>
<dbReference type="InterPro" id="IPR027477">
    <property type="entry name" value="Succ_DH/fumarate_Rdtase_cat_sf"/>
</dbReference>
<organism evidence="6">
    <name type="scientific">bioreactor metagenome</name>
    <dbReference type="NCBI Taxonomy" id="1076179"/>
    <lineage>
        <taxon>unclassified sequences</taxon>
        <taxon>metagenomes</taxon>
        <taxon>ecological metagenomes</taxon>
    </lineage>
</organism>
<dbReference type="InterPro" id="IPR003953">
    <property type="entry name" value="FAD-dep_OxRdtase_2_FAD-bd"/>
</dbReference>
<evidence type="ECO:0000256" key="1">
    <source>
        <dbReference type="ARBA" id="ARBA00001974"/>
    </source>
</evidence>
<dbReference type="AlphaFoldDB" id="A0A644TDY4"/>
<dbReference type="GO" id="GO:0016491">
    <property type="term" value="F:oxidoreductase activity"/>
    <property type="evidence" value="ECO:0007669"/>
    <property type="project" value="UniProtKB-KW"/>
</dbReference>
<dbReference type="PANTHER" id="PTHR43400">
    <property type="entry name" value="FUMARATE REDUCTASE"/>
    <property type="match status" value="1"/>
</dbReference>
<evidence type="ECO:0000256" key="4">
    <source>
        <dbReference type="ARBA" id="ARBA00023002"/>
    </source>
</evidence>
<name>A0A644TDY4_9ZZZZ</name>
<accession>A0A644TDY4</accession>
<keyword evidence="3" id="KW-0274">FAD</keyword>
<dbReference type="Pfam" id="PF00890">
    <property type="entry name" value="FAD_binding_2"/>
    <property type="match status" value="1"/>
</dbReference>
<dbReference type="InterPro" id="IPR050315">
    <property type="entry name" value="FAD-oxidoreductase_2"/>
</dbReference>
<gene>
    <name evidence="6" type="ORF">SDC9_10841</name>
</gene>